<accession>A0A388LF79</accession>
<evidence type="ECO:0000313" key="2">
    <source>
        <dbReference type="EMBL" id="GBG80951.1"/>
    </source>
</evidence>
<feature type="compositionally biased region" description="Low complexity" evidence="1">
    <location>
        <begin position="395"/>
        <end position="415"/>
    </location>
</feature>
<gene>
    <name evidence="2" type="ORF">CBR_g31508</name>
</gene>
<evidence type="ECO:0000256" key="1">
    <source>
        <dbReference type="SAM" id="MobiDB-lite"/>
    </source>
</evidence>
<comment type="caution">
    <text evidence="2">The sequence shown here is derived from an EMBL/GenBank/DDBJ whole genome shotgun (WGS) entry which is preliminary data.</text>
</comment>
<feature type="region of interest" description="Disordered" evidence="1">
    <location>
        <begin position="274"/>
        <end position="383"/>
    </location>
</feature>
<organism evidence="2 3">
    <name type="scientific">Chara braunii</name>
    <name type="common">Braun's stonewort</name>
    <dbReference type="NCBI Taxonomy" id="69332"/>
    <lineage>
        <taxon>Eukaryota</taxon>
        <taxon>Viridiplantae</taxon>
        <taxon>Streptophyta</taxon>
        <taxon>Charophyceae</taxon>
        <taxon>Charales</taxon>
        <taxon>Characeae</taxon>
        <taxon>Chara</taxon>
    </lineage>
</organism>
<sequence length="432" mass="49100">MGGQNNEGRSTRCFREVSSIMLRRDWFWDKVDKTLAVMSPVVELLHLVDGPGATMLKVYFKMDALIERMHGLDYVIAGEKDGIEGILMHLWSFMTSELHCAAAFLDPEYRHSALSERDREPQAAKLLDQASLSTAYEWNWSFNELIFGRRRTKLVSERLSKLVSNNWNTQLIGSYIRGSKEEVHIPWEDDQPTEAEVEEWYNTWVATTVSNDDDATDTPGDVEVEEEDEDEPLMRTWLRNDERDDQECEEKDIALVDLREKDWHECRKPDRYREHELRRKSDHSQPLPLGMRPSSENVEKKRTQRKDVEEVVLVAKGGDVDRGPKPMRGRPSNMDLEERKAQKVEAKDEKATDAAATTRSATAKKRRKKKAHNNAIDDDKSGDDVVAAIDNLNDATTAGDEAATTPSLASSSFSSKDQDANGSGVDSMEHGE</sequence>
<feature type="compositionally biased region" description="Basic residues" evidence="1">
    <location>
        <begin position="362"/>
        <end position="372"/>
    </location>
</feature>
<feature type="region of interest" description="Disordered" evidence="1">
    <location>
        <begin position="395"/>
        <end position="432"/>
    </location>
</feature>
<feature type="compositionally biased region" description="Acidic residues" evidence="1">
    <location>
        <begin position="211"/>
        <end position="231"/>
    </location>
</feature>
<dbReference type="Gramene" id="GBG80951">
    <property type="protein sequence ID" value="GBG80951"/>
    <property type="gene ID" value="CBR_g31508"/>
</dbReference>
<evidence type="ECO:0000313" key="3">
    <source>
        <dbReference type="Proteomes" id="UP000265515"/>
    </source>
</evidence>
<dbReference type="Proteomes" id="UP000265515">
    <property type="component" value="Unassembled WGS sequence"/>
</dbReference>
<feature type="compositionally biased region" description="Basic and acidic residues" evidence="1">
    <location>
        <begin position="297"/>
        <end position="309"/>
    </location>
</feature>
<dbReference type="SUPFAM" id="SSF53098">
    <property type="entry name" value="Ribonuclease H-like"/>
    <property type="match status" value="1"/>
</dbReference>
<keyword evidence="3" id="KW-1185">Reference proteome</keyword>
<reference evidence="2 3" key="1">
    <citation type="journal article" date="2018" name="Cell">
        <title>The Chara Genome: Secondary Complexity and Implications for Plant Terrestrialization.</title>
        <authorList>
            <person name="Nishiyama T."/>
            <person name="Sakayama H."/>
            <person name="Vries J.D."/>
            <person name="Buschmann H."/>
            <person name="Saint-Marcoux D."/>
            <person name="Ullrich K.K."/>
            <person name="Haas F.B."/>
            <person name="Vanderstraeten L."/>
            <person name="Becker D."/>
            <person name="Lang D."/>
            <person name="Vosolsobe S."/>
            <person name="Rombauts S."/>
            <person name="Wilhelmsson P.K.I."/>
            <person name="Janitza P."/>
            <person name="Kern R."/>
            <person name="Heyl A."/>
            <person name="Rumpler F."/>
            <person name="Villalobos L.I.A.C."/>
            <person name="Clay J.M."/>
            <person name="Skokan R."/>
            <person name="Toyoda A."/>
            <person name="Suzuki Y."/>
            <person name="Kagoshima H."/>
            <person name="Schijlen E."/>
            <person name="Tajeshwar N."/>
            <person name="Catarino B."/>
            <person name="Hetherington A.J."/>
            <person name="Saltykova A."/>
            <person name="Bonnot C."/>
            <person name="Breuninger H."/>
            <person name="Symeonidi A."/>
            <person name="Radhakrishnan G.V."/>
            <person name="Van Nieuwerburgh F."/>
            <person name="Deforce D."/>
            <person name="Chang C."/>
            <person name="Karol K.G."/>
            <person name="Hedrich R."/>
            <person name="Ulvskov P."/>
            <person name="Glockner G."/>
            <person name="Delwiche C.F."/>
            <person name="Petrasek J."/>
            <person name="Van de Peer Y."/>
            <person name="Friml J."/>
            <person name="Beilby M."/>
            <person name="Dolan L."/>
            <person name="Kohara Y."/>
            <person name="Sugano S."/>
            <person name="Fujiyama A."/>
            <person name="Delaux P.-M."/>
            <person name="Quint M."/>
            <person name="TheiBen G."/>
            <person name="Hagemann M."/>
            <person name="Harholt J."/>
            <person name="Dunand C."/>
            <person name="Zachgo S."/>
            <person name="Langdale J."/>
            <person name="Maumus F."/>
            <person name="Straeten D.V.D."/>
            <person name="Gould S.B."/>
            <person name="Rensing S.A."/>
        </authorList>
    </citation>
    <scope>NUCLEOTIDE SEQUENCE [LARGE SCALE GENOMIC DNA]</scope>
    <source>
        <strain evidence="2 3">S276</strain>
    </source>
</reference>
<feature type="compositionally biased region" description="Basic and acidic residues" evidence="1">
    <location>
        <begin position="274"/>
        <end position="283"/>
    </location>
</feature>
<feature type="compositionally biased region" description="Basic and acidic residues" evidence="1">
    <location>
        <begin position="336"/>
        <end position="352"/>
    </location>
</feature>
<protein>
    <submittedName>
        <fullName evidence="2">Uncharacterized protein</fullName>
    </submittedName>
</protein>
<proteinExistence type="predicted"/>
<dbReference type="AlphaFoldDB" id="A0A388LF79"/>
<dbReference type="EMBL" id="BFEA01000361">
    <property type="protein sequence ID" value="GBG80951.1"/>
    <property type="molecule type" value="Genomic_DNA"/>
</dbReference>
<feature type="region of interest" description="Disordered" evidence="1">
    <location>
        <begin position="209"/>
        <end position="232"/>
    </location>
</feature>
<name>A0A388LF79_CHABU</name>
<dbReference type="InterPro" id="IPR012337">
    <property type="entry name" value="RNaseH-like_sf"/>
</dbReference>